<protein>
    <submittedName>
        <fullName evidence="1">Uncharacterized protein</fullName>
    </submittedName>
</protein>
<evidence type="ECO:0000313" key="2">
    <source>
        <dbReference type="Proteomes" id="UP001428341"/>
    </source>
</evidence>
<reference evidence="1 2" key="1">
    <citation type="submission" date="2024-05" db="EMBL/GenBank/DDBJ databases">
        <title>Haplotype-resolved chromosome-level genome assembly of Huyou (Citrus changshanensis).</title>
        <authorList>
            <person name="Miao C."/>
            <person name="Chen W."/>
            <person name="Wu Y."/>
            <person name="Wang L."/>
            <person name="Zhao S."/>
            <person name="Grierson D."/>
            <person name="Xu C."/>
            <person name="Chen K."/>
        </authorList>
    </citation>
    <scope>NUCLEOTIDE SEQUENCE [LARGE SCALE GENOMIC DNA]</scope>
    <source>
        <strain evidence="1">01-14</strain>
        <tissue evidence="1">Leaf</tissue>
    </source>
</reference>
<gene>
    <name evidence="1" type="ORF">WN944_003539</name>
</gene>
<name>A0AAP0M059_9ROSI</name>
<organism evidence="1 2">
    <name type="scientific">Citrus x changshan-huyou</name>
    <dbReference type="NCBI Taxonomy" id="2935761"/>
    <lineage>
        <taxon>Eukaryota</taxon>
        <taxon>Viridiplantae</taxon>
        <taxon>Streptophyta</taxon>
        <taxon>Embryophyta</taxon>
        <taxon>Tracheophyta</taxon>
        <taxon>Spermatophyta</taxon>
        <taxon>Magnoliopsida</taxon>
        <taxon>eudicotyledons</taxon>
        <taxon>Gunneridae</taxon>
        <taxon>Pentapetalae</taxon>
        <taxon>rosids</taxon>
        <taxon>malvids</taxon>
        <taxon>Sapindales</taxon>
        <taxon>Rutaceae</taxon>
        <taxon>Aurantioideae</taxon>
        <taxon>Citrus</taxon>
    </lineage>
</organism>
<sequence>MVLPLLPSMSPDSNGSGSHLLQRRRMPPYHIGPYRGRNECWLNNVLKAMASLNRPVGDFENQEKLVFWVGFMNRDLGFLAVTTGRVIDSMDYDSFVTASERMREICRVRACVRW</sequence>
<accession>A0AAP0M059</accession>
<dbReference type="EMBL" id="JBCGBO010000006">
    <property type="protein sequence ID" value="KAK9192846.1"/>
    <property type="molecule type" value="Genomic_DNA"/>
</dbReference>
<proteinExistence type="predicted"/>
<evidence type="ECO:0000313" key="1">
    <source>
        <dbReference type="EMBL" id="KAK9192846.1"/>
    </source>
</evidence>
<keyword evidence="2" id="KW-1185">Reference proteome</keyword>
<comment type="caution">
    <text evidence="1">The sequence shown here is derived from an EMBL/GenBank/DDBJ whole genome shotgun (WGS) entry which is preliminary data.</text>
</comment>
<dbReference type="AlphaFoldDB" id="A0AAP0M059"/>
<dbReference type="Proteomes" id="UP001428341">
    <property type="component" value="Unassembled WGS sequence"/>
</dbReference>